<sequence length="193" mass="20777">MACFIRDSGARCGICPRFAAGWKRHNYKESHSPKSVPSTIGPSSFFAAVLLLVGTGLAGYGAYDYTQQSDAIEDAVAVDATIVETDVETVTSKGDQSHKPTVSFEYRYDGTAYTGDRIFPSDVSPKYEIHSKAQSLAQEYESGETVTAYVDPAAPGDAFLEKRRSTYSLKLAGIGVLIVLVTLGSRVRSSLNS</sequence>
<organism evidence="3 4">
    <name type="scientific">Halobellus limi</name>
    <dbReference type="NCBI Taxonomy" id="699433"/>
    <lineage>
        <taxon>Archaea</taxon>
        <taxon>Methanobacteriati</taxon>
        <taxon>Methanobacteriota</taxon>
        <taxon>Stenosarchaea group</taxon>
        <taxon>Halobacteria</taxon>
        <taxon>Halobacteriales</taxon>
        <taxon>Haloferacaceae</taxon>
        <taxon>Halobellus</taxon>
    </lineage>
</organism>
<feature type="transmembrane region" description="Helical" evidence="1">
    <location>
        <begin position="45"/>
        <end position="63"/>
    </location>
</feature>
<accession>A0A4D6H394</accession>
<feature type="transmembrane region" description="Helical" evidence="1">
    <location>
        <begin position="167"/>
        <end position="187"/>
    </location>
</feature>
<feature type="domain" description="DUF3592" evidence="2">
    <location>
        <begin position="78"/>
        <end position="163"/>
    </location>
</feature>
<evidence type="ECO:0000313" key="3">
    <source>
        <dbReference type="EMBL" id="QCC48444.1"/>
    </source>
</evidence>
<protein>
    <submittedName>
        <fullName evidence="3">DUF3592 domain-containing protein</fullName>
    </submittedName>
</protein>
<dbReference type="AlphaFoldDB" id="A0A4D6H394"/>
<gene>
    <name evidence="3" type="ORF">DV707_12645</name>
</gene>
<evidence type="ECO:0000313" key="4">
    <source>
        <dbReference type="Proteomes" id="UP000296733"/>
    </source>
</evidence>
<proteinExistence type="predicted"/>
<evidence type="ECO:0000256" key="1">
    <source>
        <dbReference type="SAM" id="Phobius"/>
    </source>
</evidence>
<dbReference type="EMBL" id="CP031311">
    <property type="protein sequence ID" value="QCC48444.1"/>
    <property type="molecule type" value="Genomic_DNA"/>
</dbReference>
<keyword evidence="1" id="KW-0472">Membrane</keyword>
<dbReference type="KEGG" id="hlm:DV707_12645"/>
<evidence type="ECO:0000259" key="2">
    <source>
        <dbReference type="Pfam" id="PF12158"/>
    </source>
</evidence>
<reference evidence="3 4" key="1">
    <citation type="journal article" date="2019" name="Nat. Commun.">
        <title>A new type of DNA phosphorothioation-based antiviral system in archaea.</title>
        <authorList>
            <person name="Xiong L."/>
            <person name="Liu S."/>
            <person name="Chen S."/>
            <person name="Xiao Y."/>
            <person name="Zhu B."/>
            <person name="Gao Y."/>
            <person name="Zhang Y."/>
            <person name="Chen B."/>
            <person name="Luo J."/>
            <person name="Deng Z."/>
            <person name="Chen X."/>
            <person name="Wang L."/>
            <person name="Chen S."/>
        </authorList>
    </citation>
    <scope>NUCLEOTIDE SEQUENCE [LARGE SCALE GENOMIC DNA]</scope>
    <source>
        <strain evidence="3 4">CGMCC 1.10331</strain>
    </source>
</reference>
<dbReference type="InterPro" id="IPR021994">
    <property type="entry name" value="DUF3592"/>
</dbReference>
<keyword evidence="1" id="KW-0812">Transmembrane</keyword>
<dbReference type="Proteomes" id="UP000296733">
    <property type="component" value="Chromosome"/>
</dbReference>
<dbReference type="OrthoDB" id="186649at2157"/>
<name>A0A4D6H394_9EURY</name>
<dbReference type="Pfam" id="PF12158">
    <property type="entry name" value="DUF3592"/>
    <property type="match status" value="1"/>
</dbReference>
<keyword evidence="1" id="KW-1133">Transmembrane helix</keyword>